<organism evidence="2 3">
    <name type="scientific">Drosophila lebanonensis</name>
    <name type="common">Fruit fly</name>
    <name type="synonym">Scaptodrosophila lebanonensis</name>
    <dbReference type="NCBI Taxonomy" id="7225"/>
    <lineage>
        <taxon>Eukaryota</taxon>
        <taxon>Metazoa</taxon>
        <taxon>Ecdysozoa</taxon>
        <taxon>Arthropoda</taxon>
        <taxon>Hexapoda</taxon>
        <taxon>Insecta</taxon>
        <taxon>Pterygota</taxon>
        <taxon>Neoptera</taxon>
        <taxon>Endopterygota</taxon>
        <taxon>Diptera</taxon>
        <taxon>Brachycera</taxon>
        <taxon>Muscomorpha</taxon>
        <taxon>Ephydroidea</taxon>
        <taxon>Drosophilidae</taxon>
        <taxon>Scaptodrosophila</taxon>
    </lineage>
</organism>
<dbReference type="Gene3D" id="2.30.30.140">
    <property type="match status" value="1"/>
</dbReference>
<dbReference type="CDD" id="cd05162">
    <property type="entry name" value="PWWP"/>
    <property type="match status" value="1"/>
</dbReference>
<dbReference type="InterPro" id="IPR035441">
    <property type="entry name" value="TFIIS/LEDGF_dom_sf"/>
</dbReference>
<dbReference type="Pfam" id="PF11467">
    <property type="entry name" value="LEDGF"/>
    <property type="match status" value="1"/>
</dbReference>
<gene>
    <name evidence="3" type="primary">LOC115621607</name>
</gene>
<reference evidence="3" key="1">
    <citation type="submission" date="2025-08" db="UniProtKB">
        <authorList>
            <consortium name="RefSeq"/>
        </authorList>
    </citation>
    <scope>IDENTIFICATION</scope>
    <source>
        <strain evidence="3">11010-0011.00</strain>
        <tissue evidence="3">Whole body</tissue>
    </source>
</reference>
<name>A0A6J2T554_DROLE</name>
<dbReference type="InterPro" id="IPR036218">
    <property type="entry name" value="HIVI-bd_sf"/>
</dbReference>
<accession>A0A6J2T554</accession>
<dbReference type="InterPro" id="IPR021567">
    <property type="entry name" value="LEDGF_IBD"/>
</dbReference>
<proteinExistence type="predicted"/>
<evidence type="ECO:0000313" key="3">
    <source>
        <dbReference type="RefSeq" id="XP_030371159.1"/>
    </source>
</evidence>
<dbReference type="SUPFAM" id="SSF63748">
    <property type="entry name" value="Tudor/PWWP/MBT"/>
    <property type="match status" value="1"/>
</dbReference>
<dbReference type="Gene3D" id="1.20.930.10">
    <property type="entry name" value="Conserved domain common to transcription factors TFIIS, elongin A, CRSP70"/>
    <property type="match status" value="1"/>
</dbReference>
<dbReference type="OrthoDB" id="7868650at2759"/>
<dbReference type="RefSeq" id="XP_030371159.1">
    <property type="nucleotide sequence ID" value="XM_030515299.1"/>
</dbReference>
<evidence type="ECO:0000259" key="1">
    <source>
        <dbReference type="Pfam" id="PF11467"/>
    </source>
</evidence>
<protein>
    <submittedName>
        <fullName evidence="3">Uncharacterized protein LOC115621607</fullName>
    </submittedName>
</protein>
<feature type="domain" description="Lens epithelium-derived growth factor integrase-binding" evidence="1">
    <location>
        <begin position="151"/>
        <end position="265"/>
    </location>
</feature>
<dbReference type="Proteomes" id="UP000504634">
    <property type="component" value="Unplaced"/>
</dbReference>
<dbReference type="SUPFAM" id="SSF140576">
    <property type="entry name" value="HIV integrase-binding domain"/>
    <property type="match status" value="1"/>
</dbReference>
<keyword evidence="2" id="KW-1185">Reference proteome</keyword>
<sequence length="308" mass="35505">MATVVTAETLAIGDIVFAKKCGYIPWPAKIIAKHSRASLVQFMSTNDRHRIRYSKIWPYNEYTKSEFITRETLDYEEFREAVFITERIRGVTEEGIIDAVMELLSPIEESLVLSSQPSPTIPDQPSPLSQEQLDLSYVYHVRQQSDSLNVEPQFIKQINRLRSSLTLTDQNYLNAQAAFLELQHLPISQLLLIRNYDAVDTIRQLCRFRVPYSEEDELTADDLAELQQDSQNVRTQANHLFVHFASKFKQPFSQPNFWSEYCRLTSIYRRYTVAISAPETEGIISKQLQQTAEQKLHEDNACSEMNGG</sequence>
<dbReference type="GeneID" id="115621607"/>
<dbReference type="AlphaFoldDB" id="A0A6J2T554"/>
<evidence type="ECO:0000313" key="2">
    <source>
        <dbReference type="Proteomes" id="UP000504634"/>
    </source>
</evidence>